<name>A0ABT1WY65_9PROT</name>
<evidence type="ECO:0008006" key="3">
    <source>
        <dbReference type="Google" id="ProtNLM"/>
    </source>
</evidence>
<dbReference type="EMBL" id="JANJOU010000001">
    <property type="protein sequence ID" value="MCR0980780.1"/>
    <property type="molecule type" value="Genomic_DNA"/>
</dbReference>
<sequence>MRGIAGVGRVLPPVLSRVLGPARVAGWLRTLSARGTGVTFLYSDRDSGLEEMDAHFGEGGRHLAGMPGMRVELIPDADHILSTRPMRRDLVGRVEDILQKTAPRA</sequence>
<proteinExistence type="predicted"/>
<evidence type="ECO:0000313" key="2">
    <source>
        <dbReference type="Proteomes" id="UP001524642"/>
    </source>
</evidence>
<protein>
    <recommendedName>
        <fullName evidence="3">Alpha/beta hydrolase</fullName>
    </recommendedName>
</protein>
<gene>
    <name evidence="1" type="ORF">NRP21_01805</name>
</gene>
<accession>A0ABT1WY65</accession>
<dbReference type="Proteomes" id="UP001524642">
    <property type="component" value="Unassembled WGS sequence"/>
</dbReference>
<organism evidence="1 2">
    <name type="scientific">Roseomonas populi</name>
    <dbReference type="NCBI Taxonomy" id="3121582"/>
    <lineage>
        <taxon>Bacteria</taxon>
        <taxon>Pseudomonadati</taxon>
        <taxon>Pseudomonadota</taxon>
        <taxon>Alphaproteobacteria</taxon>
        <taxon>Acetobacterales</taxon>
        <taxon>Roseomonadaceae</taxon>
        <taxon>Roseomonas</taxon>
    </lineage>
</organism>
<evidence type="ECO:0000313" key="1">
    <source>
        <dbReference type="EMBL" id="MCR0980780.1"/>
    </source>
</evidence>
<dbReference type="RefSeq" id="WP_257714449.1">
    <property type="nucleotide sequence ID" value="NZ_JANJOU010000001.1"/>
</dbReference>
<reference evidence="1 2" key="1">
    <citation type="submission" date="2022-06" db="EMBL/GenBank/DDBJ databases">
        <title>Roseomonas CN29.</title>
        <authorList>
            <person name="Cheng Y."/>
            <person name="He X."/>
        </authorList>
    </citation>
    <scope>NUCLEOTIDE SEQUENCE [LARGE SCALE GENOMIC DNA]</scope>
    <source>
        <strain evidence="1 2">CN29</strain>
    </source>
</reference>
<keyword evidence="2" id="KW-1185">Reference proteome</keyword>
<comment type="caution">
    <text evidence="1">The sequence shown here is derived from an EMBL/GenBank/DDBJ whole genome shotgun (WGS) entry which is preliminary data.</text>
</comment>